<protein>
    <submittedName>
        <fullName evidence="2">Uncharacterized protein</fullName>
    </submittedName>
</protein>
<sequence length="208" mass="24012">MAKFPTAQSRYPAEKGPNTPRVYHKVTEQATLLRRARLSLRGVNLRSHLQLQSNSSLEIVTAITDSVKATAKCHLTAPVTIVLRRLELDPSHPAVQHPTYTPVGDLCHPSRTLGYRGTNDELLTILEYTGNPREDPQQFIETCNAKFTRTKLLKHMSIHRKYQQQGPEMINLLDQQLNYYKQEHSYIWTLPHTKSYNWKLWIAQKIRG</sequence>
<feature type="region of interest" description="Disordered" evidence="1">
    <location>
        <begin position="1"/>
        <end position="20"/>
    </location>
</feature>
<name>A0ABQ9IJ46_9NEOP</name>
<gene>
    <name evidence="2" type="ORF">PR048_001543</name>
</gene>
<dbReference type="Proteomes" id="UP001159363">
    <property type="component" value="Chromosome 1"/>
</dbReference>
<evidence type="ECO:0000313" key="2">
    <source>
        <dbReference type="EMBL" id="KAJ8896200.1"/>
    </source>
</evidence>
<reference evidence="2 3" key="1">
    <citation type="submission" date="2023-02" db="EMBL/GenBank/DDBJ databases">
        <title>LHISI_Scaffold_Assembly.</title>
        <authorList>
            <person name="Stuart O.P."/>
            <person name="Cleave R."/>
            <person name="Magrath M.J.L."/>
            <person name="Mikheyev A.S."/>
        </authorList>
    </citation>
    <scope>NUCLEOTIDE SEQUENCE [LARGE SCALE GENOMIC DNA]</scope>
    <source>
        <strain evidence="2">Daus_M_001</strain>
        <tissue evidence="2">Leg muscle</tissue>
    </source>
</reference>
<comment type="caution">
    <text evidence="2">The sequence shown here is derived from an EMBL/GenBank/DDBJ whole genome shotgun (WGS) entry which is preliminary data.</text>
</comment>
<organism evidence="2 3">
    <name type="scientific">Dryococelus australis</name>
    <dbReference type="NCBI Taxonomy" id="614101"/>
    <lineage>
        <taxon>Eukaryota</taxon>
        <taxon>Metazoa</taxon>
        <taxon>Ecdysozoa</taxon>
        <taxon>Arthropoda</taxon>
        <taxon>Hexapoda</taxon>
        <taxon>Insecta</taxon>
        <taxon>Pterygota</taxon>
        <taxon>Neoptera</taxon>
        <taxon>Polyneoptera</taxon>
        <taxon>Phasmatodea</taxon>
        <taxon>Verophasmatodea</taxon>
        <taxon>Anareolatae</taxon>
        <taxon>Phasmatidae</taxon>
        <taxon>Eurycanthinae</taxon>
        <taxon>Dryococelus</taxon>
    </lineage>
</organism>
<evidence type="ECO:0000256" key="1">
    <source>
        <dbReference type="SAM" id="MobiDB-lite"/>
    </source>
</evidence>
<dbReference type="EMBL" id="JARBHB010000001">
    <property type="protein sequence ID" value="KAJ8896200.1"/>
    <property type="molecule type" value="Genomic_DNA"/>
</dbReference>
<accession>A0ABQ9IJ46</accession>
<proteinExistence type="predicted"/>
<evidence type="ECO:0000313" key="3">
    <source>
        <dbReference type="Proteomes" id="UP001159363"/>
    </source>
</evidence>
<keyword evidence="3" id="KW-1185">Reference proteome</keyword>